<accession>A0ABS8C7Z5</accession>
<dbReference type="SFLD" id="SFLDG01212">
    <property type="entry name" value="Phytoene_synthase_like"/>
    <property type="match status" value="1"/>
</dbReference>
<organism evidence="2 3">
    <name type="scientific">Mesopusillimonas faecipullorum</name>
    <dbReference type="NCBI Taxonomy" id="2755040"/>
    <lineage>
        <taxon>Bacteria</taxon>
        <taxon>Pseudomonadati</taxon>
        <taxon>Pseudomonadota</taxon>
        <taxon>Betaproteobacteria</taxon>
        <taxon>Burkholderiales</taxon>
        <taxon>Alcaligenaceae</taxon>
        <taxon>Mesopusillimonas</taxon>
    </lineage>
</organism>
<comment type="caution">
    <text evidence="2">The sequence shown here is derived from an EMBL/GenBank/DDBJ whole genome shotgun (WGS) entry which is preliminary data.</text>
</comment>
<evidence type="ECO:0000313" key="2">
    <source>
        <dbReference type="EMBL" id="MCB5362153.1"/>
    </source>
</evidence>
<dbReference type="InterPro" id="IPR002060">
    <property type="entry name" value="Squ/phyt_synthse"/>
</dbReference>
<dbReference type="RefSeq" id="WP_226952379.1">
    <property type="nucleotide sequence ID" value="NZ_JACDXW010000001.1"/>
</dbReference>
<dbReference type="PROSITE" id="PS01045">
    <property type="entry name" value="SQUALEN_PHYTOEN_SYN_2"/>
    <property type="match status" value="1"/>
</dbReference>
<evidence type="ECO:0000313" key="3">
    <source>
        <dbReference type="Proteomes" id="UP000776983"/>
    </source>
</evidence>
<dbReference type="PANTHER" id="PTHR31480">
    <property type="entry name" value="BIFUNCTIONAL LYCOPENE CYCLASE/PHYTOENE SYNTHASE"/>
    <property type="match status" value="1"/>
</dbReference>
<evidence type="ECO:0000256" key="1">
    <source>
        <dbReference type="ARBA" id="ARBA00022679"/>
    </source>
</evidence>
<dbReference type="InterPro" id="IPR044843">
    <property type="entry name" value="Trans_IPPS_bact-type"/>
</dbReference>
<dbReference type="InterPro" id="IPR033904">
    <property type="entry name" value="Trans_IPPS_HH"/>
</dbReference>
<protein>
    <submittedName>
        <fullName evidence="2">Presqualene diphosphate synthase HpnD</fullName>
        <ecNumber evidence="2">2.5.1.103</ecNumber>
    </submittedName>
</protein>
<dbReference type="GO" id="GO:0016740">
    <property type="term" value="F:transferase activity"/>
    <property type="evidence" value="ECO:0007669"/>
    <property type="project" value="UniProtKB-KW"/>
</dbReference>
<dbReference type="Gene3D" id="1.10.600.10">
    <property type="entry name" value="Farnesyl Diphosphate Synthase"/>
    <property type="match status" value="1"/>
</dbReference>
<dbReference type="InterPro" id="IPR017828">
    <property type="entry name" value="SQ_synth_HpnD-like"/>
</dbReference>
<dbReference type="InterPro" id="IPR008949">
    <property type="entry name" value="Isoprenoid_synthase_dom_sf"/>
</dbReference>
<proteinExistence type="predicted"/>
<gene>
    <name evidence="2" type="primary">hpnD</name>
    <name evidence="2" type="ORF">H0484_00045</name>
</gene>
<dbReference type="Pfam" id="PF00494">
    <property type="entry name" value="SQS_PSY"/>
    <property type="match status" value="1"/>
</dbReference>
<name>A0ABS8C7Z5_9BURK</name>
<dbReference type="InterPro" id="IPR019845">
    <property type="entry name" value="Squalene/phytoene_synthase_CS"/>
</dbReference>
<dbReference type="SFLD" id="SFLDS00005">
    <property type="entry name" value="Isoprenoid_Synthase_Type_I"/>
    <property type="match status" value="1"/>
</dbReference>
<keyword evidence="1 2" id="KW-0808">Transferase</keyword>
<dbReference type="NCBIfam" id="TIGR03465">
    <property type="entry name" value="HpnD"/>
    <property type="match status" value="1"/>
</dbReference>
<dbReference type="EC" id="2.5.1.103" evidence="2"/>
<dbReference type="Proteomes" id="UP000776983">
    <property type="component" value="Unassembled WGS sequence"/>
</dbReference>
<reference evidence="2 3" key="1">
    <citation type="submission" date="2020-07" db="EMBL/GenBank/DDBJ databases">
        <title>Pusillimonas sp. nov., isolated from poultry manure in Taiwan.</title>
        <authorList>
            <person name="Lin S.-Y."/>
            <person name="Tang Y.-S."/>
            <person name="Young C.-C."/>
        </authorList>
    </citation>
    <scope>NUCLEOTIDE SEQUENCE [LARGE SCALE GENOMIC DNA]</scope>
    <source>
        <strain evidence="2 3">CC-YST705</strain>
    </source>
</reference>
<sequence>MSPDEYCQDKAARSGSSFYYAFLFLPPERRRAITALYAFCREVDDVVDECQDPSVAHSKLAWWRREVGQLFAGNPSHPVTQALAPHLNGYGITAERLVAVIEGMEMDLSQTRYLDWPALKKYCWHAAGVVGEMSAGVFGHTHPDTLIYADKLGLAFQLTNIIRDVGDDARRGRIYLPIDDLQQFDVKAADILNSRHTPAFEALMKFQAERARQYYREAVEALPEVDRRAQRPGLAMAAIYHALLDEIERDNWQVLDQRISLTPIRKFWLAWRTWVGGGKGLIKRLGK</sequence>
<dbReference type="SUPFAM" id="SSF48576">
    <property type="entry name" value="Terpenoid synthases"/>
    <property type="match status" value="1"/>
</dbReference>
<dbReference type="CDD" id="cd00683">
    <property type="entry name" value="Trans_IPPS_HH"/>
    <property type="match status" value="1"/>
</dbReference>
<dbReference type="EMBL" id="JACDXW010000001">
    <property type="protein sequence ID" value="MCB5362153.1"/>
    <property type="molecule type" value="Genomic_DNA"/>
</dbReference>
<dbReference type="SFLD" id="SFLDG01018">
    <property type="entry name" value="Squalene/Phytoene_Synthase_Lik"/>
    <property type="match status" value="1"/>
</dbReference>
<keyword evidence="3" id="KW-1185">Reference proteome</keyword>